<organism evidence="1 2">
    <name type="scientific">Paracoccus broussonetiae</name>
    <dbReference type="NCBI Taxonomy" id="3075834"/>
    <lineage>
        <taxon>Bacteria</taxon>
        <taxon>Pseudomonadati</taxon>
        <taxon>Pseudomonadota</taxon>
        <taxon>Alphaproteobacteria</taxon>
        <taxon>Rhodobacterales</taxon>
        <taxon>Paracoccaceae</taxon>
        <taxon>Paracoccus</taxon>
    </lineage>
</organism>
<evidence type="ECO:0000313" key="1">
    <source>
        <dbReference type="EMBL" id="MDT1063290.1"/>
    </source>
</evidence>
<keyword evidence="2" id="KW-1185">Reference proteome</keyword>
<sequence length="178" mass="18598">MPETLLNASTILLFGRLVEDLQVNPSASDPGHSGTPGQLEQQLRGEDPNFARIYGFGYAGVYHLLPVPALFLVHGPGAPAAAALAGLKAPQSDAKAEERGTAPAQPIGALLPEDIVAWSYDKADYTLRLDVQSGMLEQLLLGGGPDARGMSVQGMSVQGMSVQGMSVRGMSLRGGDKD</sequence>
<name>A0ABU3EIP6_9RHOB</name>
<protein>
    <submittedName>
        <fullName evidence="1">Uncharacterized protein</fullName>
    </submittedName>
</protein>
<dbReference type="Proteomes" id="UP001251085">
    <property type="component" value="Unassembled WGS sequence"/>
</dbReference>
<dbReference type="RefSeq" id="WP_311760381.1">
    <property type="nucleotide sequence ID" value="NZ_JAVRQI010000012.1"/>
</dbReference>
<proteinExistence type="predicted"/>
<gene>
    <name evidence="1" type="ORF">RM190_15550</name>
</gene>
<evidence type="ECO:0000313" key="2">
    <source>
        <dbReference type="Proteomes" id="UP001251085"/>
    </source>
</evidence>
<reference evidence="2" key="1">
    <citation type="submission" date="2023-07" db="EMBL/GenBank/DDBJ databases">
        <title>Characterization of two Paracoccaceae strains isolated from Phycosphere and proposal of Xinfangfangia lacusdiani sp. nov.</title>
        <authorList>
            <person name="Deng Y."/>
            <person name="Zhang Y.Q."/>
        </authorList>
    </citation>
    <scope>NUCLEOTIDE SEQUENCE [LARGE SCALE GENOMIC DNA]</scope>
    <source>
        <strain evidence="2">CPCC 101403</strain>
    </source>
</reference>
<comment type="caution">
    <text evidence="1">The sequence shown here is derived from an EMBL/GenBank/DDBJ whole genome shotgun (WGS) entry which is preliminary data.</text>
</comment>
<accession>A0ABU3EIP6</accession>
<dbReference type="EMBL" id="JAVRQI010000012">
    <property type="protein sequence ID" value="MDT1063290.1"/>
    <property type="molecule type" value="Genomic_DNA"/>
</dbReference>